<proteinExistence type="predicted"/>
<dbReference type="Proteomes" id="UP000011115">
    <property type="component" value="Unassembled WGS sequence"/>
</dbReference>
<dbReference type="Gramene" id="PGSC0003DMT400070630">
    <property type="protein sequence ID" value="PGSC0003DMT400070630"/>
    <property type="gene ID" value="PGSC0003DMG400027456"/>
</dbReference>
<accession>M1CMG6</accession>
<reference evidence="2" key="1">
    <citation type="journal article" date="2011" name="Nature">
        <title>Genome sequence and analysis of the tuber crop potato.</title>
        <authorList>
            <consortium name="The Potato Genome Sequencing Consortium"/>
        </authorList>
    </citation>
    <scope>NUCLEOTIDE SEQUENCE [LARGE SCALE GENOMIC DNA]</scope>
    <source>
        <strain evidence="2">cv. DM1-3 516 R44</strain>
    </source>
</reference>
<dbReference type="EnsemblPlants" id="PGSC0003DMT400070630">
    <property type="protein sequence ID" value="PGSC0003DMT400070630"/>
    <property type="gene ID" value="PGSC0003DMG400027456"/>
</dbReference>
<evidence type="ECO:0000313" key="1">
    <source>
        <dbReference type="EnsemblPlants" id="PGSC0003DMT400070630"/>
    </source>
</evidence>
<dbReference type="eggNOG" id="KOG1169">
    <property type="taxonomic scope" value="Eukaryota"/>
</dbReference>
<name>M1CMG6_SOLTU</name>
<reference evidence="1" key="2">
    <citation type="submission" date="2015-06" db="UniProtKB">
        <authorList>
            <consortium name="EnsemblPlants"/>
        </authorList>
    </citation>
    <scope>IDENTIFICATION</scope>
    <source>
        <strain evidence="1">DM1-3 516 R44</strain>
    </source>
</reference>
<dbReference type="STRING" id="4113.M1CMG6"/>
<evidence type="ECO:0000313" key="2">
    <source>
        <dbReference type="Proteomes" id="UP000011115"/>
    </source>
</evidence>
<protein>
    <submittedName>
        <fullName evidence="1">Diacylglycerol kinase 7</fullName>
    </submittedName>
</protein>
<organism evidence="1 2">
    <name type="scientific">Solanum tuberosum</name>
    <name type="common">Potato</name>
    <dbReference type="NCBI Taxonomy" id="4113"/>
    <lineage>
        <taxon>Eukaryota</taxon>
        <taxon>Viridiplantae</taxon>
        <taxon>Streptophyta</taxon>
        <taxon>Embryophyta</taxon>
        <taxon>Tracheophyta</taxon>
        <taxon>Spermatophyta</taxon>
        <taxon>Magnoliopsida</taxon>
        <taxon>eudicotyledons</taxon>
        <taxon>Gunneridae</taxon>
        <taxon>Pentapetalae</taxon>
        <taxon>asterids</taxon>
        <taxon>lamiids</taxon>
        <taxon>Solanales</taxon>
        <taxon>Solanaceae</taxon>
        <taxon>Solanoideae</taxon>
        <taxon>Solaneae</taxon>
        <taxon>Solanum</taxon>
    </lineage>
</organism>
<sequence length="119" mass="13523">MVLLGGVTTEDVNNTPPIPHLPALPHTHLQRECHSSYSCFHQFICLTLSPKAGPSCLNYKISVLFYKASAIRFELRGGEWKEAYMQVDGEPWKQPMNKEFSTFVEIKRVPFQSAMVHGE</sequence>
<dbReference type="InParanoid" id="M1CMG6"/>
<dbReference type="HOGENOM" id="CLU_2065680_0_0_1"/>
<dbReference type="AlphaFoldDB" id="M1CMG6"/>
<dbReference type="PaxDb" id="4113-PGSC0003DMT400070630"/>
<keyword evidence="2" id="KW-1185">Reference proteome</keyword>